<accession>A0ABP8EMN7</accession>
<evidence type="ECO:0000256" key="2">
    <source>
        <dbReference type="ARBA" id="ARBA00022527"/>
    </source>
</evidence>
<keyword evidence="2" id="KW-0723">Serine/threonine-protein kinase</keyword>
<keyword evidence="13" id="KW-1185">Reference proteome</keyword>
<dbReference type="PROSITE" id="PS51178">
    <property type="entry name" value="PASTA"/>
    <property type="match status" value="3"/>
</dbReference>
<dbReference type="Pfam" id="PF03793">
    <property type="entry name" value="PASTA"/>
    <property type="match status" value="3"/>
</dbReference>
<evidence type="ECO:0000313" key="13">
    <source>
        <dbReference type="Proteomes" id="UP001501586"/>
    </source>
</evidence>
<feature type="region of interest" description="Disordered" evidence="9">
    <location>
        <begin position="632"/>
        <end position="683"/>
    </location>
</feature>
<dbReference type="CDD" id="cd06577">
    <property type="entry name" value="PASTA_pknB"/>
    <property type="match status" value="3"/>
</dbReference>
<dbReference type="InterPro" id="IPR000719">
    <property type="entry name" value="Prot_kinase_dom"/>
</dbReference>
<evidence type="ECO:0000256" key="4">
    <source>
        <dbReference type="ARBA" id="ARBA00022741"/>
    </source>
</evidence>
<evidence type="ECO:0000256" key="6">
    <source>
        <dbReference type="ARBA" id="ARBA00022840"/>
    </source>
</evidence>
<feature type="compositionally biased region" description="Basic and acidic residues" evidence="9">
    <location>
        <begin position="310"/>
        <end position="324"/>
    </location>
</feature>
<dbReference type="PANTHER" id="PTHR43289:SF34">
    <property type="entry name" value="SERINE_THREONINE-PROTEIN KINASE YBDM-RELATED"/>
    <property type="match status" value="1"/>
</dbReference>
<gene>
    <name evidence="12" type="primary">pknB_2</name>
    <name evidence="12" type="ORF">GCM10022261_27870</name>
</gene>
<feature type="domain" description="PASTA" evidence="11">
    <location>
        <begin position="516"/>
        <end position="583"/>
    </location>
</feature>
<dbReference type="InterPro" id="IPR008271">
    <property type="entry name" value="Ser/Thr_kinase_AS"/>
</dbReference>
<proteinExistence type="predicted"/>
<sequence length="683" mass="72135">MTLKDPLLGVVLDHRYRVDSVVARGGMAMVYRGTDLRLDREVAIKVMHAHLTADESFVERFRREAINAARLSHPNLVAVHDQGRDGDVVYLVMEYLESVTLRRELRHRGRLTPRQAIVVMDAVLSALEAVHAVGIIHRDLKPDNVLLGTDGQIKLADFGLARSVTNATTTKTLIGTVGYVAPELVTRTGADSRTDLYTLGIMFYEMLTGSQPYTDEVPIQVAYRHVHDTVPAPSEAASGISPLLDAIVLWTTSRNPDDRPESATALRTALAEARTSLTDDELDWGSDQEVPATGQAVLTATIVVDEDPERLEPKEPEARTDEIPYLRGARGAGSGARSDSSGNAGAGSAGAASADSEPADDDEAALGRDDSARRTAGEASESRESRDEETLAANSAGAPPRSSRGSGTRHLSSGATAAHPHRKRKRLTGVVSAAVALGLVGWGFAVGTDPVAEVPGSTVGKDQQDVSRTIADAGFDIRTKEVFNTSVPAGRVVGTEPGPGTELAPDAVVTILVSKGEELFGTPDVTGGSEDEARDAIEAAGLTVGSVSREHSGSVADGVVISQSVGPGDQVTKGTAVDIVVSKGVAPVTVPIVTGLEYDTAFGKLTRLGFLVAKEEVFDDSVEKGRVVSQYPRGKAETSPGELVILKVSKGKEPAQADDKKDAKADDKKDEDKPDDAQAKDES</sequence>
<feature type="domain" description="PASTA" evidence="11">
    <location>
        <begin position="584"/>
        <end position="650"/>
    </location>
</feature>
<dbReference type="EMBL" id="BAABAZ010000012">
    <property type="protein sequence ID" value="GAA4285256.1"/>
    <property type="molecule type" value="Genomic_DNA"/>
</dbReference>
<feature type="region of interest" description="Disordered" evidence="9">
    <location>
        <begin position="304"/>
        <end position="426"/>
    </location>
</feature>
<feature type="compositionally biased region" description="Basic and acidic residues" evidence="9">
    <location>
        <begin position="365"/>
        <end position="389"/>
    </location>
</feature>
<dbReference type="Pfam" id="PF00069">
    <property type="entry name" value="Pkinase"/>
    <property type="match status" value="1"/>
</dbReference>
<feature type="domain" description="PASTA" evidence="11">
    <location>
        <begin position="447"/>
        <end position="515"/>
    </location>
</feature>
<organism evidence="12 13">
    <name type="scientific">Brevibacterium daeguense</name>
    <dbReference type="NCBI Taxonomy" id="909936"/>
    <lineage>
        <taxon>Bacteria</taxon>
        <taxon>Bacillati</taxon>
        <taxon>Actinomycetota</taxon>
        <taxon>Actinomycetes</taxon>
        <taxon>Micrococcales</taxon>
        <taxon>Brevibacteriaceae</taxon>
        <taxon>Brevibacterium</taxon>
    </lineage>
</organism>
<dbReference type="EC" id="2.7.11.1" evidence="1"/>
<dbReference type="PROSITE" id="PS00108">
    <property type="entry name" value="PROTEIN_KINASE_ST"/>
    <property type="match status" value="1"/>
</dbReference>
<evidence type="ECO:0000259" key="11">
    <source>
        <dbReference type="PROSITE" id="PS51178"/>
    </source>
</evidence>
<dbReference type="PROSITE" id="PS50011">
    <property type="entry name" value="PROTEIN_KINASE_DOM"/>
    <property type="match status" value="1"/>
</dbReference>
<dbReference type="GO" id="GO:0016301">
    <property type="term" value="F:kinase activity"/>
    <property type="evidence" value="ECO:0007669"/>
    <property type="project" value="UniProtKB-KW"/>
</dbReference>
<comment type="catalytic activity">
    <reaction evidence="7">
        <text>L-threonyl-[protein] + ATP = O-phospho-L-threonyl-[protein] + ADP + H(+)</text>
        <dbReference type="Rhea" id="RHEA:46608"/>
        <dbReference type="Rhea" id="RHEA-COMP:11060"/>
        <dbReference type="Rhea" id="RHEA-COMP:11605"/>
        <dbReference type="ChEBI" id="CHEBI:15378"/>
        <dbReference type="ChEBI" id="CHEBI:30013"/>
        <dbReference type="ChEBI" id="CHEBI:30616"/>
        <dbReference type="ChEBI" id="CHEBI:61977"/>
        <dbReference type="ChEBI" id="CHEBI:456216"/>
        <dbReference type="EC" id="2.7.11.1"/>
    </reaction>
</comment>
<feature type="compositionally biased region" description="Basic and acidic residues" evidence="9">
    <location>
        <begin position="650"/>
        <end position="683"/>
    </location>
</feature>
<evidence type="ECO:0000256" key="1">
    <source>
        <dbReference type="ARBA" id="ARBA00012513"/>
    </source>
</evidence>
<evidence type="ECO:0000256" key="7">
    <source>
        <dbReference type="ARBA" id="ARBA00047899"/>
    </source>
</evidence>
<keyword evidence="6" id="KW-0067">ATP-binding</keyword>
<evidence type="ECO:0000256" key="3">
    <source>
        <dbReference type="ARBA" id="ARBA00022679"/>
    </source>
</evidence>
<dbReference type="CDD" id="cd14014">
    <property type="entry name" value="STKc_PknB_like"/>
    <property type="match status" value="1"/>
</dbReference>
<evidence type="ECO:0000256" key="9">
    <source>
        <dbReference type="SAM" id="MobiDB-lite"/>
    </source>
</evidence>
<keyword evidence="3" id="KW-0808">Transferase</keyword>
<dbReference type="SMART" id="SM00220">
    <property type="entry name" value="S_TKc"/>
    <property type="match status" value="1"/>
</dbReference>
<feature type="domain" description="Protein kinase" evidence="10">
    <location>
        <begin position="16"/>
        <end position="271"/>
    </location>
</feature>
<dbReference type="Gene3D" id="1.10.510.10">
    <property type="entry name" value="Transferase(Phosphotransferase) domain 1"/>
    <property type="match status" value="1"/>
</dbReference>
<name>A0ABP8EMN7_9MICO</name>
<dbReference type="SMART" id="SM00740">
    <property type="entry name" value="PASTA"/>
    <property type="match status" value="3"/>
</dbReference>
<evidence type="ECO:0000256" key="8">
    <source>
        <dbReference type="ARBA" id="ARBA00048679"/>
    </source>
</evidence>
<dbReference type="InterPro" id="IPR005543">
    <property type="entry name" value="PASTA_dom"/>
</dbReference>
<evidence type="ECO:0000313" key="12">
    <source>
        <dbReference type="EMBL" id="GAA4285256.1"/>
    </source>
</evidence>
<dbReference type="Gene3D" id="3.30.200.20">
    <property type="entry name" value="Phosphorylase Kinase, domain 1"/>
    <property type="match status" value="1"/>
</dbReference>
<comment type="caution">
    <text evidence="12">The sequence shown here is derived from an EMBL/GenBank/DDBJ whole genome shotgun (WGS) entry which is preliminary data.</text>
</comment>
<evidence type="ECO:0000256" key="5">
    <source>
        <dbReference type="ARBA" id="ARBA00022777"/>
    </source>
</evidence>
<dbReference type="Gene3D" id="3.30.10.20">
    <property type="match status" value="3"/>
</dbReference>
<keyword evidence="4" id="KW-0547">Nucleotide-binding</keyword>
<protein>
    <recommendedName>
        <fullName evidence="1">non-specific serine/threonine protein kinase</fullName>
        <ecNumber evidence="1">2.7.11.1</ecNumber>
    </recommendedName>
</protein>
<comment type="catalytic activity">
    <reaction evidence="8">
        <text>L-seryl-[protein] + ATP = O-phospho-L-seryl-[protein] + ADP + H(+)</text>
        <dbReference type="Rhea" id="RHEA:17989"/>
        <dbReference type="Rhea" id="RHEA-COMP:9863"/>
        <dbReference type="Rhea" id="RHEA-COMP:11604"/>
        <dbReference type="ChEBI" id="CHEBI:15378"/>
        <dbReference type="ChEBI" id="CHEBI:29999"/>
        <dbReference type="ChEBI" id="CHEBI:30616"/>
        <dbReference type="ChEBI" id="CHEBI:83421"/>
        <dbReference type="ChEBI" id="CHEBI:456216"/>
        <dbReference type="EC" id="2.7.11.1"/>
    </reaction>
</comment>
<dbReference type="Proteomes" id="UP001501586">
    <property type="component" value="Unassembled WGS sequence"/>
</dbReference>
<reference evidence="13" key="1">
    <citation type="journal article" date="2019" name="Int. J. Syst. Evol. Microbiol.">
        <title>The Global Catalogue of Microorganisms (GCM) 10K type strain sequencing project: providing services to taxonomists for standard genome sequencing and annotation.</title>
        <authorList>
            <consortium name="The Broad Institute Genomics Platform"/>
            <consortium name="The Broad Institute Genome Sequencing Center for Infectious Disease"/>
            <person name="Wu L."/>
            <person name="Ma J."/>
        </authorList>
    </citation>
    <scope>NUCLEOTIDE SEQUENCE [LARGE SCALE GENOMIC DNA]</scope>
    <source>
        <strain evidence="13">JCM 17458</strain>
    </source>
</reference>
<keyword evidence="5 12" id="KW-0418">Kinase</keyword>
<dbReference type="PANTHER" id="PTHR43289">
    <property type="entry name" value="MITOGEN-ACTIVATED PROTEIN KINASE KINASE KINASE 20-RELATED"/>
    <property type="match status" value="1"/>
</dbReference>
<feature type="compositionally biased region" description="Polar residues" evidence="9">
    <location>
        <begin position="403"/>
        <end position="415"/>
    </location>
</feature>
<dbReference type="InterPro" id="IPR011009">
    <property type="entry name" value="Kinase-like_dom_sf"/>
</dbReference>
<evidence type="ECO:0000259" key="10">
    <source>
        <dbReference type="PROSITE" id="PS50011"/>
    </source>
</evidence>
<dbReference type="SUPFAM" id="SSF56112">
    <property type="entry name" value="Protein kinase-like (PK-like)"/>
    <property type="match status" value="1"/>
</dbReference>